<reference evidence="1 2" key="1">
    <citation type="submission" date="2016-04" db="EMBL/GenBank/DDBJ databases">
        <title>Genome sequence of Clostridium magnum DSM 2767.</title>
        <authorList>
            <person name="Poehlein A."/>
            <person name="Uhlig R."/>
            <person name="Fischer R."/>
            <person name="Bahl H."/>
            <person name="Daniel R."/>
        </authorList>
    </citation>
    <scope>NUCLEOTIDE SEQUENCE [LARGE SCALE GENOMIC DNA]</scope>
    <source>
        <strain evidence="1 2">DSM 2767</strain>
    </source>
</reference>
<organism evidence="1 2">
    <name type="scientific">Clostridium magnum DSM 2767</name>
    <dbReference type="NCBI Taxonomy" id="1121326"/>
    <lineage>
        <taxon>Bacteria</taxon>
        <taxon>Bacillati</taxon>
        <taxon>Bacillota</taxon>
        <taxon>Clostridia</taxon>
        <taxon>Eubacteriales</taxon>
        <taxon>Clostridiaceae</taxon>
        <taxon>Clostridium</taxon>
    </lineage>
</organism>
<evidence type="ECO:0000313" key="1">
    <source>
        <dbReference type="EMBL" id="KZL91855.1"/>
    </source>
</evidence>
<evidence type="ECO:0000313" key="2">
    <source>
        <dbReference type="Proteomes" id="UP000076603"/>
    </source>
</evidence>
<dbReference type="OrthoDB" id="1910019at2"/>
<dbReference type="RefSeq" id="WP_066620717.1">
    <property type="nucleotide sequence ID" value="NZ_FQXL01000022.1"/>
</dbReference>
<proteinExistence type="predicted"/>
<accession>A0A161WJF9</accession>
<gene>
    <name evidence="1" type="ORF">CLMAG_16610</name>
</gene>
<name>A0A161WJF9_9CLOT</name>
<comment type="caution">
    <text evidence="1">The sequence shown here is derived from an EMBL/GenBank/DDBJ whole genome shotgun (WGS) entry which is preliminary data.</text>
</comment>
<dbReference type="Proteomes" id="UP000076603">
    <property type="component" value="Unassembled WGS sequence"/>
</dbReference>
<keyword evidence="2" id="KW-1185">Reference proteome</keyword>
<dbReference type="STRING" id="1121326.CLMAG_16610"/>
<sequence length="100" mass="11963">MKYVLLSADNNPSVYSVPNEVAGNLRKYCIDFCDKWLHESPHAKKYRVDGGVCYDEKDFIEYLNRWVFPNIPSVFIETLEWIDLREDIPEKYKGCEWFNF</sequence>
<dbReference type="PATRIC" id="fig|1121326.3.peg.1637"/>
<dbReference type="AlphaFoldDB" id="A0A161WJF9"/>
<protein>
    <submittedName>
        <fullName evidence="1">Uncharacterized protein</fullName>
    </submittedName>
</protein>
<dbReference type="EMBL" id="LWAE01000002">
    <property type="protein sequence ID" value="KZL91855.1"/>
    <property type="molecule type" value="Genomic_DNA"/>
</dbReference>